<evidence type="ECO:0000313" key="6">
    <source>
        <dbReference type="EMBL" id="POA97374.1"/>
    </source>
</evidence>
<evidence type="ECO:0000256" key="4">
    <source>
        <dbReference type="ARBA" id="ARBA00025742"/>
    </source>
</evidence>
<dbReference type="AlphaFoldDB" id="A0A2K4MJV4"/>
<evidence type="ECO:0000256" key="2">
    <source>
        <dbReference type="ARBA" id="ARBA00022801"/>
    </source>
</evidence>
<comment type="caution">
    <text evidence="6">The sequence shown here is derived from an EMBL/GenBank/DDBJ whole genome shotgun (WGS) entry which is preliminary data.</text>
</comment>
<dbReference type="PANTHER" id="PTHR42988:SF2">
    <property type="entry name" value="CYCLIC NUCLEOTIDE PHOSPHODIESTERASE CBUA0032-RELATED"/>
    <property type="match status" value="1"/>
</dbReference>
<reference evidence="6 7" key="1">
    <citation type="submission" date="2018-01" db="EMBL/GenBank/DDBJ databases">
        <title>Genomic Sequence of Chromobacterium MWU13-2610 from wild cranberry bogs within the Cape Cod National Seashore.</title>
        <authorList>
            <person name="O'Hara-Hanley K."/>
            <person name="Soby S."/>
            <person name="Harrison A."/>
        </authorList>
    </citation>
    <scope>NUCLEOTIDE SEQUENCE [LARGE SCALE GENOMIC DNA]</scope>
    <source>
        <strain evidence="6 7">MWU13-2610</strain>
    </source>
</reference>
<comment type="similarity">
    <text evidence="4">Belongs to the cyclic nucleotide phosphodiesterase class-III family.</text>
</comment>
<evidence type="ECO:0000256" key="3">
    <source>
        <dbReference type="ARBA" id="ARBA00023004"/>
    </source>
</evidence>
<keyword evidence="2 6" id="KW-0378">Hydrolase</keyword>
<dbReference type="RefSeq" id="WP_071109926.1">
    <property type="nucleotide sequence ID" value="NZ_PPTF01000073.1"/>
</dbReference>
<dbReference type="SUPFAM" id="SSF56300">
    <property type="entry name" value="Metallo-dependent phosphatases"/>
    <property type="match status" value="1"/>
</dbReference>
<dbReference type="InterPro" id="IPR029052">
    <property type="entry name" value="Metallo-depent_PP-like"/>
</dbReference>
<accession>A0A2K4MJV4</accession>
<dbReference type="EMBL" id="PPTF01000073">
    <property type="protein sequence ID" value="POA97374.1"/>
    <property type="molecule type" value="Genomic_DNA"/>
</dbReference>
<dbReference type="Gene3D" id="3.60.21.10">
    <property type="match status" value="1"/>
</dbReference>
<keyword evidence="7" id="KW-1185">Reference proteome</keyword>
<dbReference type="GO" id="GO:0046872">
    <property type="term" value="F:metal ion binding"/>
    <property type="evidence" value="ECO:0007669"/>
    <property type="project" value="UniProtKB-KW"/>
</dbReference>
<feature type="domain" description="Calcineurin-like phosphoesterase" evidence="5">
    <location>
        <begin position="1"/>
        <end position="190"/>
    </location>
</feature>
<dbReference type="PANTHER" id="PTHR42988">
    <property type="entry name" value="PHOSPHOHYDROLASE"/>
    <property type="match status" value="1"/>
</dbReference>
<protein>
    <submittedName>
        <fullName evidence="6">Phosphohydrolase</fullName>
    </submittedName>
</protein>
<gene>
    <name evidence="6" type="ORF">C2134_16200</name>
</gene>
<organism evidence="6 7">
    <name type="scientific">Chromobacterium sinusclupearum</name>
    <dbReference type="NCBI Taxonomy" id="2077146"/>
    <lineage>
        <taxon>Bacteria</taxon>
        <taxon>Pseudomonadati</taxon>
        <taxon>Pseudomonadota</taxon>
        <taxon>Betaproteobacteria</taxon>
        <taxon>Neisseriales</taxon>
        <taxon>Chromobacteriaceae</taxon>
        <taxon>Chromobacterium</taxon>
    </lineage>
</organism>
<proteinExistence type="inferred from homology"/>
<dbReference type="GO" id="GO:0016787">
    <property type="term" value="F:hydrolase activity"/>
    <property type="evidence" value="ECO:0007669"/>
    <property type="project" value="UniProtKB-KW"/>
</dbReference>
<dbReference type="InterPro" id="IPR050884">
    <property type="entry name" value="CNP_phosphodiesterase-III"/>
</dbReference>
<sequence length="243" mass="26847">MKIAQLTDIHLFASPQGRLMGVDTYAALRKVLASVREQHADAVFLTGDISQDESEASYRLCAEALAGLGLPVHWIAGNHDKPATAARVFAEYDFMHPLDTLRLGGWTFLGVDCCVAGHDEGRIDDASLAALRSRLARVDDGPAAVVLHHHPLAVGTPLLDDCMLMDGGRLWAMLAQAERARLAICGHVHGDHRIVRDGRVLEVCPATCFQWIKGTREAAIENRQGYRLFRFLRDHYEAKTLFL</sequence>
<name>A0A2K4MJV4_9NEIS</name>
<evidence type="ECO:0000256" key="1">
    <source>
        <dbReference type="ARBA" id="ARBA00022723"/>
    </source>
</evidence>
<dbReference type="InterPro" id="IPR004843">
    <property type="entry name" value="Calcineurin-like_PHP"/>
</dbReference>
<evidence type="ECO:0000313" key="7">
    <source>
        <dbReference type="Proteomes" id="UP000236416"/>
    </source>
</evidence>
<evidence type="ECO:0000259" key="5">
    <source>
        <dbReference type="Pfam" id="PF00149"/>
    </source>
</evidence>
<keyword evidence="1" id="KW-0479">Metal-binding</keyword>
<dbReference type="Proteomes" id="UP000236416">
    <property type="component" value="Unassembled WGS sequence"/>
</dbReference>
<keyword evidence="3" id="KW-0408">Iron</keyword>
<dbReference type="Pfam" id="PF00149">
    <property type="entry name" value="Metallophos"/>
    <property type="match status" value="1"/>
</dbReference>